<evidence type="ECO:0000256" key="2">
    <source>
        <dbReference type="PROSITE-ProRule" id="PRU00169"/>
    </source>
</evidence>
<reference evidence="5" key="1">
    <citation type="journal article" date="2019" name="Int. J. Syst. Evol. Microbiol.">
        <title>The Global Catalogue of Microorganisms (GCM) 10K type strain sequencing project: providing services to taxonomists for standard genome sequencing and annotation.</title>
        <authorList>
            <consortium name="The Broad Institute Genomics Platform"/>
            <consortium name="The Broad Institute Genome Sequencing Center for Infectious Disease"/>
            <person name="Wu L."/>
            <person name="Ma J."/>
        </authorList>
    </citation>
    <scope>NUCLEOTIDE SEQUENCE [LARGE SCALE GENOMIC DNA]</scope>
    <source>
        <strain evidence="5">CECT 8289</strain>
    </source>
</reference>
<evidence type="ECO:0000313" key="4">
    <source>
        <dbReference type="EMBL" id="MFC4263162.1"/>
    </source>
</evidence>
<proteinExistence type="predicted"/>
<evidence type="ECO:0000259" key="3">
    <source>
        <dbReference type="PROSITE" id="PS50110"/>
    </source>
</evidence>
<dbReference type="InterPro" id="IPR001789">
    <property type="entry name" value="Sig_transdc_resp-reg_receiver"/>
</dbReference>
<evidence type="ECO:0000256" key="1">
    <source>
        <dbReference type="ARBA" id="ARBA00022553"/>
    </source>
</evidence>
<keyword evidence="1 2" id="KW-0597">Phosphoprotein</keyword>
<dbReference type="EMBL" id="JBHSCZ010000002">
    <property type="protein sequence ID" value="MFC4263162.1"/>
    <property type="molecule type" value="Genomic_DNA"/>
</dbReference>
<dbReference type="Gene3D" id="3.40.50.2300">
    <property type="match status" value="1"/>
</dbReference>
<dbReference type="PROSITE" id="PS50110">
    <property type="entry name" value="RESPONSE_REGULATORY"/>
    <property type="match status" value="1"/>
</dbReference>
<dbReference type="Proteomes" id="UP001595907">
    <property type="component" value="Unassembled WGS sequence"/>
</dbReference>
<dbReference type="Pfam" id="PF00072">
    <property type="entry name" value="Response_reg"/>
    <property type="match status" value="1"/>
</dbReference>
<feature type="modified residue" description="4-aspartylphosphate" evidence="2">
    <location>
        <position position="58"/>
    </location>
</feature>
<comment type="caution">
    <text evidence="4">The sequence shown here is derived from an EMBL/GenBank/DDBJ whole genome shotgun (WGS) entry which is preliminary data.</text>
</comment>
<accession>A0ABV8QU08</accession>
<protein>
    <submittedName>
        <fullName evidence="4">Response regulator</fullName>
    </submittedName>
</protein>
<evidence type="ECO:0000313" key="5">
    <source>
        <dbReference type="Proteomes" id="UP001595907"/>
    </source>
</evidence>
<dbReference type="InterPro" id="IPR050595">
    <property type="entry name" value="Bact_response_regulator"/>
</dbReference>
<sequence length="121" mass="13279">MGKITKKQHILIVEDEGDICLILNLMLKNDDVEIEHVNSLAKTTTYLQDNKPDVVILDNQLPDGLGIDFIATIKAQYPAIKIIMITGNAADNVQQQALANGAHVFLAKPFTKEQILQALAS</sequence>
<name>A0ABV8QU08_9BACT</name>
<dbReference type="InterPro" id="IPR011006">
    <property type="entry name" value="CheY-like_superfamily"/>
</dbReference>
<feature type="domain" description="Response regulatory" evidence="3">
    <location>
        <begin position="9"/>
        <end position="121"/>
    </location>
</feature>
<dbReference type="CDD" id="cd00156">
    <property type="entry name" value="REC"/>
    <property type="match status" value="1"/>
</dbReference>
<dbReference type="PANTHER" id="PTHR44591:SF3">
    <property type="entry name" value="RESPONSE REGULATORY DOMAIN-CONTAINING PROTEIN"/>
    <property type="match status" value="1"/>
</dbReference>
<dbReference type="PANTHER" id="PTHR44591">
    <property type="entry name" value="STRESS RESPONSE REGULATOR PROTEIN 1"/>
    <property type="match status" value="1"/>
</dbReference>
<keyword evidence="5" id="KW-1185">Reference proteome</keyword>
<gene>
    <name evidence="4" type="ORF">ACFOWM_09750</name>
</gene>
<dbReference type="SUPFAM" id="SSF52172">
    <property type="entry name" value="CheY-like"/>
    <property type="match status" value="1"/>
</dbReference>
<dbReference type="RefSeq" id="WP_379709347.1">
    <property type="nucleotide sequence ID" value="NZ_JBHSCZ010000002.1"/>
</dbReference>
<dbReference type="SMART" id="SM00448">
    <property type="entry name" value="REC"/>
    <property type="match status" value="1"/>
</dbReference>
<organism evidence="4 5">
    <name type="scientific">Ferruginibacter yonginensis</name>
    <dbReference type="NCBI Taxonomy" id="1310416"/>
    <lineage>
        <taxon>Bacteria</taxon>
        <taxon>Pseudomonadati</taxon>
        <taxon>Bacteroidota</taxon>
        <taxon>Chitinophagia</taxon>
        <taxon>Chitinophagales</taxon>
        <taxon>Chitinophagaceae</taxon>
        <taxon>Ferruginibacter</taxon>
    </lineage>
</organism>